<dbReference type="AlphaFoldDB" id="A0A2L1USV2"/>
<protein>
    <submittedName>
        <fullName evidence="1">Uncharacterized protein</fullName>
    </submittedName>
</protein>
<reference evidence="2" key="1">
    <citation type="submission" date="2017-01" db="EMBL/GenBank/DDBJ databases">
        <title>Genome sequence of Rouxiella sp. ERMR1:05.</title>
        <authorList>
            <person name="Kumar R."/>
            <person name="Singh D."/>
            <person name="Kumar S."/>
        </authorList>
    </citation>
    <scope>NUCLEOTIDE SEQUENCE [LARGE SCALE GENOMIC DNA]</scope>
    <source>
        <strain evidence="2">ERMR1:05</strain>
    </source>
</reference>
<accession>A0A2L1USV2</accession>
<evidence type="ECO:0000313" key="2">
    <source>
        <dbReference type="Proteomes" id="UP000239197"/>
    </source>
</evidence>
<sequence>MKLFLQNKNNFIGNTSESVNKKFFMLLRRPLCFEFFTQSRETAHPEANLMILILKLFVF</sequence>
<gene>
    <name evidence="1" type="ORF">BV494_14020</name>
</gene>
<name>A0A2L1USV2_9GAMM</name>
<organism evidence="1 2">
    <name type="scientific">Rahnella sikkimica</name>
    <dbReference type="NCBI Taxonomy" id="1805933"/>
    <lineage>
        <taxon>Bacteria</taxon>
        <taxon>Pseudomonadati</taxon>
        <taxon>Pseudomonadota</taxon>
        <taxon>Gammaproteobacteria</taxon>
        <taxon>Enterobacterales</taxon>
        <taxon>Yersiniaceae</taxon>
        <taxon>Rahnella</taxon>
    </lineage>
</organism>
<keyword evidence="2" id="KW-1185">Reference proteome</keyword>
<evidence type="ECO:0000313" key="1">
    <source>
        <dbReference type="EMBL" id="AVF35977.1"/>
    </source>
</evidence>
<dbReference type="Proteomes" id="UP000239197">
    <property type="component" value="Chromosome"/>
</dbReference>
<proteinExistence type="predicted"/>
<dbReference type="KEGG" id="rox:BV494_14020"/>
<dbReference type="EMBL" id="CP019062">
    <property type="protein sequence ID" value="AVF35977.1"/>
    <property type="molecule type" value="Genomic_DNA"/>
</dbReference>